<gene>
    <name evidence="6" type="ORF">LKD36_14985</name>
</gene>
<dbReference type="PANTHER" id="PTHR35005">
    <property type="entry name" value="3-DEHYDRO-SCYLLO-INOSOSE HYDROLASE"/>
    <property type="match status" value="1"/>
</dbReference>
<dbReference type="SUPFAM" id="SSF102215">
    <property type="entry name" value="Creatininase"/>
    <property type="match status" value="1"/>
</dbReference>
<evidence type="ECO:0000256" key="4">
    <source>
        <dbReference type="ARBA" id="ARBA00022833"/>
    </source>
</evidence>
<reference evidence="6 7" key="1">
    <citation type="submission" date="2021-10" db="EMBL/GenBank/DDBJ databases">
        <title>Anaerobic single-cell dispensing facilitates the cultivation of human gut bacteria.</title>
        <authorList>
            <person name="Afrizal A."/>
        </authorList>
    </citation>
    <scope>NUCLEOTIDE SEQUENCE [LARGE SCALE GENOMIC DNA]</scope>
    <source>
        <strain evidence="6 7">CLA-AA-H276</strain>
    </source>
</reference>
<dbReference type="InterPro" id="IPR003785">
    <property type="entry name" value="Creatininase/forma_Hydrolase"/>
</dbReference>
<organism evidence="6 7">
    <name type="scientific">Hominiventricola filiformis</name>
    <dbReference type="NCBI Taxonomy" id="2885352"/>
    <lineage>
        <taxon>Bacteria</taxon>
        <taxon>Bacillati</taxon>
        <taxon>Bacillota</taxon>
        <taxon>Clostridia</taxon>
        <taxon>Lachnospirales</taxon>
        <taxon>Lachnospiraceae</taxon>
        <taxon>Hominiventricola</taxon>
    </lineage>
</organism>
<accession>A0AAE3DCL4</accession>
<dbReference type="NCBIfam" id="NF041098">
    <property type="entry name" value="diketo_inos_hlase_IolN"/>
    <property type="match status" value="1"/>
</dbReference>
<dbReference type="Gene3D" id="3.40.50.10310">
    <property type="entry name" value="Creatininase"/>
    <property type="match status" value="1"/>
</dbReference>
<name>A0AAE3DCL4_9FIRM</name>
<evidence type="ECO:0000313" key="7">
    <source>
        <dbReference type="Proteomes" id="UP001198220"/>
    </source>
</evidence>
<dbReference type="AlphaFoldDB" id="A0AAE3DCL4"/>
<dbReference type="Pfam" id="PF02633">
    <property type="entry name" value="Creatininase"/>
    <property type="match status" value="1"/>
</dbReference>
<keyword evidence="7" id="KW-1185">Reference proteome</keyword>
<comment type="similarity">
    <text evidence="5">Belongs to the creatininase superfamily.</text>
</comment>
<evidence type="ECO:0000313" key="6">
    <source>
        <dbReference type="EMBL" id="MCC2127460.1"/>
    </source>
</evidence>
<evidence type="ECO:0000256" key="2">
    <source>
        <dbReference type="ARBA" id="ARBA00022723"/>
    </source>
</evidence>
<dbReference type="GO" id="GO:0046872">
    <property type="term" value="F:metal ion binding"/>
    <property type="evidence" value="ECO:0007669"/>
    <property type="project" value="UniProtKB-KW"/>
</dbReference>
<dbReference type="InterPro" id="IPR024087">
    <property type="entry name" value="Creatininase-like_sf"/>
</dbReference>
<dbReference type="RefSeq" id="WP_308460100.1">
    <property type="nucleotide sequence ID" value="NZ_JAJEPS010000021.1"/>
</dbReference>
<evidence type="ECO:0000256" key="5">
    <source>
        <dbReference type="ARBA" id="ARBA00024029"/>
    </source>
</evidence>
<keyword evidence="2" id="KW-0479">Metal-binding</keyword>
<proteinExistence type="inferred from homology"/>
<dbReference type="PANTHER" id="PTHR35005:SF1">
    <property type="entry name" value="2-AMINO-5-FORMYLAMINO-6-RIBOSYLAMINOPYRIMIDIN-4(3H)-ONE 5'-MONOPHOSPHATE DEFORMYLASE"/>
    <property type="match status" value="1"/>
</dbReference>
<keyword evidence="3" id="KW-0378">Hydrolase</keyword>
<dbReference type="EMBL" id="JAJEPS010000021">
    <property type="protein sequence ID" value="MCC2127460.1"/>
    <property type="molecule type" value="Genomic_DNA"/>
</dbReference>
<dbReference type="GO" id="GO:0009231">
    <property type="term" value="P:riboflavin biosynthetic process"/>
    <property type="evidence" value="ECO:0007669"/>
    <property type="project" value="TreeGrafter"/>
</dbReference>
<dbReference type="Proteomes" id="UP001198220">
    <property type="component" value="Unassembled WGS sequence"/>
</dbReference>
<comment type="cofactor">
    <cofactor evidence="1">
        <name>Zn(2+)</name>
        <dbReference type="ChEBI" id="CHEBI:29105"/>
    </cofactor>
</comment>
<evidence type="ECO:0000256" key="1">
    <source>
        <dbReference type="ARBA" id="ARBA00001947"/>
    </source>
</evidence>
<sequence length="371" mass="42330">MALNDVPKLIYSNDGKMSFEDTKVGRMKKEIFDATEEQLDEMLAEFGFPCDPQFGAPGMYIQTTIRKDLKEEQKKNDVVLIPVGCTEMHGDHTVSAMDTFFVTCICEGVRRYTAKKGYPTAIALPPLNYGCHPLHHMGMPGTIVVHEDIVIGQLEDVMLGLWNDGYRKQIIINNHGQFWVIESALQRFCKQYQLPGIFRAIDWHRAVREMFAIKRDGGLYDTPFTHADEAETSCGLYLFPKMCNMDYAVDTDPMSLMKEDGGHFDNSVDSYRRPSRWSEGEGHSAMEIYATPEGVVGHPTRATVEKAKRPLLCIMKYIVMLIDEYLDSYPVGTTPKPEAMTLRTTEEMEPYMKEPFTEGWRSVYGINKFVY</sequence>
<protein>
    <submittedName>
        <fullName evidence="6">Creatininase family protein</fullName>
    </submittedName>
</protein>
<dbReference type="GO" id="GO:0016811">
    <property type="term" value="F:hydrolase activity, acting on carbon-nitrogen (but not peptide) bonds, in linear amides"/>
    <property type="evidence" value="ECO:0007669"/>
    <property type="project" value="TreeGrafter"/>
</dbReference>
<evidence type="ECO:0000256" key="3">
    <source>
        <dbReference type="ARBA" id="ARBA00022801"/>
    </source>
</evidence>
<keyword evidence="4" id="KW-0862">Zinc</keyword>
<dbReference type="InterPro" id="IPR049842">
    <property type="entry name" value="Diketo_inos_hlase_IolN"/>
</dbReference>
<comment type="caution">
    <text evidence="6">The sequence shown here is derived from an EMBL/GenBank/DDBJ whole genome shotgun (WGS) entry which is preliminary data.</text>
</comment>